<evidence type="ECO:0000313" key="2">
    <source>
        <dbReference type="EMBL" id="KAF6842994.1"/>
    </source>
</evidence>
<accession>A0A8H6NV56</accession>
<feature type="compositionally biased region" description="Polar residues" evidence="1">
    <location>
        <begin position="264"/>
        <end position="274"/>
    </location>
</feature>
<feature type="region of interest" description="Disordered" evidence="1">
    <location>
        <begin position="238"/>
        <end position="274"/>
    </location>
</feature>
<comment type="caution">
    <text evidence="2">The sequence shown here is derived from an EMBL/GenBank/DDBJ whole genome shotgun (WGS) entry which is preliminary data.</text>
</comment>
<name>A0A8H6NV56_9PEZI</name>
<feature type="compositionally biased region" description="Basic and acidic residues" evidence="1">
    <location>
        <begin position="251"/>
        <end position="261"/>
    </location>
</feature>
<gene>
    <name evidence="2" type="ORF">CMUS01_02572</name>
</gene>
<dbReference type="AlphaFoldDB" id="A0A8H6NV56"/>
<feature type="compositionally biased region" description="Basic and acidic residues" evidence="1">
    <location>
        <begin position="53"/>
        <end position="67"/>
    </location>
</feature>
<feature type="region of interest" description="Disordered" evidence="1">
    <location>
        <begin position="36"/>
        <end position="67"/>
    </location>
</feature>
<proteinExistence type="predicted"/>
<sequence>MAGSRSRWIRFSRALWEGRRRTAAWSQRWSSRRSYDRRQEATAMGSGSGGVSRDWEGGDPGGRRGESYDAGPLIMGRVSLPTVPVPWQTRLMYLRAGETVREVQRPAGGEARNGAAGLISVAAECAIRLINWPSLDLSATFVLVIQVLIPLSSGESVAFSGHALGLTCTYLRYVGPSLDLPGLAVPVENQTFNKLLFVLRPQAAKPLPFPLLCHHLDRRSKSLFFCLRVLSPPRCPSLRPSQVSHNGGSRLRLELPRRPAAKESPQTEFLVTNS</sequence>
<organism evidence="2 3">
    <name type="scientific">Colletotrichum musicola</name>
    <dbReference type="NCBI Taxonomy" id="2175873"/>
    <lineage>
        <taxon>Eukaryota</taxon>
        <taxon>Fungi</taxon>
        <taxon>Dikarya</taxon>
        <taxon>Ascomycota</taxon>
        <taxon>Pezizomycotina</taxon>
        <taxon>Sordariomycetes</taxon>
        <taxon>Hypocreomycetidae</taxon>
        <taxon>Glomerellales</taxon>
        <taxon>Glomerellaceae</taxon>
        <taxon>Colletotrichum</taxon>
        <taxon>Colletotrichum orchidearum species complex</taxon>
    </lineage>
</organism>
<reference evidence="2" key="1">
    <citation type="journal article" date="2020" name="Phytopathology">
        <title>Genome Sequence Resources of Colletotrichum truncatum, C. plurivorum, C. musicola, and C. sojae: Four Species Pathogenic to Soybean (Glycine max).</title>
        <authorList>
            <person name="Rogerio F."/>
            <person name="Boufleur T.R."/>
            <person name="Ciampi-Guillardi M."/>
            <person name="Sukno S.A."/>
            <person name="Thon M.R."/>
            <person name="Massola Junior N.S."/>
            <person name="Baroncelli R."/>
        </authorList>
    </citation>
    <scope>NUCLEOTIDE SEQUENCE</scope>
    <source>
        <strain evidence="2">LFN0074</strain>
    </source>
</reference>
<evidence type="ECO:0000256" key="1">
    <source>
        <dbReference type="SAM" id="MobiDB-lite"/>
    </source>
</evidence>
<protein>
    <submittedName>
        <fullName evidence="2">Uncharacterized protein</fullName>
    </submittedName>
</protein>
<dbReference type="EMBL" id="WIGM01000054">
    <property type="protein sequence ID" value="KAF6842994.1"/>
    <property type="molecule type" value="Genomic_DNA"/>
</dbReference>
<keyword evidence="3" id="KW-1185">Reference proteome</keyword>
<evidence type="ECO:0000313" key="3">
    <source>
        <dbReference type="Proteomes" id="UP000639643"/>
    </source>
</evidence>
<dbReference type="Proteomes" id="UP000639643">
    <property type="component" value="Unassembled WGS sequence"/>
</dbReference>